<name>A0A9D4K364_DREPO</name>
<evidence type="ECO:0000313" key="3">
    <source>
        <dbReference type="EMBL" id="KAH3831693.1"/>
    </source>
</evidence>
<feature type="compositionally biased region" description="Basic and acidic residues" evidence="1">
    <location>
        <begin position="223"/>
        <end position="236"/>
    </location>
</feature>
<dbReference type="EMBL" id="JAIWYP010000004">
    <property type="protein sequence ID" value="KAH3831693.1"/>
    <property type="molecule type" value="Genomic_DNA"/>
</dbReference>
<reference evidence="3" key="1">
    <citation type="journal article" date="2019" name="bioRxiv">
        <title>The Genome of the Zebra Mussel, Dreissena polymorpha: A Resource for Invasive Species Research.</title>
        <authorList>
            <person name="McCartney M.A."/>
            <person name="Auch B."/>
            <person name="Kono T."/>
            <person name="Mallez S."/>
            <person name="Zhang Y."/>
            <person name="Obille A."/>
            <person name="Becker A."/>
            <person name="Abrahante J.E."/>
            <person name="Garbe J."/>
            <person name="Badalamenti J.P."/>
            <person name="Herman A."/>
            <person name="Mangelson H."/>
            <person name="Liachko I."/>
            <person name="Sullivan S."/>
            <person name="Sone E.D."/>
            <person name="Koren S."/>
            <person name="Silverstein K.A.T."/>
            <person name="Beckman K.B."/>
            <person name="Gohl D.M."/>
        </authorList>
    </citation>
    <scope>NUCLEOTIDE SEQUENCE</scope>
    <source>
        <strain evidence="3">Duluth1</strain>
        <tissue evidence="3">Whole animal</tissue>
    </source>
</reference>
<feature type="signal peptide" evidence="2">
    <location>
        <begin position="1"/>
        <end position="22"/>
    </location>
</feature>
<gene>
    <name evidence="3" type="ORF">DPMN_104963</name>
</gene>
<dbReference type="Proteomes" id="UP000828390">
    <property type="component" value="Unassembled WGS sequence"/>
</dbReference>
<feature type="compositionally biased region" description="Polar residues" evidence="1">
    <location>
        <begin position="239"/>
        <end position="249"/>
    </location>
</feature>
<comment type="caution">
    <text evidence="3">The sequence shown here is derived from an EMBL/GenBank/DDBJ whole genome shotgun (WGS) entry which is preliminary data.</text>
</comment>
<evidence type="ECO:0000313" key="4">
    <source>
        <dbReference type="Proteomes" id="UP000828390"/>
    </source>
</evidence>
<keyword evidence="2" id="KW-0732">Signal</keyword>
<feature type="region of interest" description="Disordered" evidence="1">
    <location>
        <begin position="212"/>
        <end position="249"/>
    </location>
</feature>
<proteinExistence type="predicted"/>
<organism evidence="3 4">
    <name type="scientific">Dreissena polymorpha</name>
    <name type="common">Zebra mussel</name>
    <name type="synonym">Mytilus polymorpha</name>
    <dbReference type="NCBI Taxonomy" id="45954"/>
    <lineage>
        <taxon>Eukaryota</taxon>
        <taxon>Metazoa</taxon>
        <taxon>Spiralia</taxon>
        <taxon>Lophotrochozoa</taxon>
        <taxon>Mollusca</taxon>
        <taxon>Bivalvia</taxon>
        <taxon>Autobranchia</taxon>
        <taxon>Heteroconchia</taxon>
        <taxon>Euheterodonta</taxon>
        <taxon>Imparidentia</taxon>
        <taxon>Neoheterodontei</taxon>
        <taxon>Myida</taxon>
        <taxon>Dreissenoidea</taxon>
        <taxon>Dreissenidae</taxon>
        <taxon>Dreissena</taxon>
    </lineage>
</organism>
<dbReference type="AlphaFoldDB" id="A0A9D4K364"/>
<evidence type="ECO:0000256" key="1">
    <source>
        <dbReference type="SAM" id="MobiDB-lite"/>
    </source>
</evidence>
<reference evidence="3" key="2">
    <citation type="submission" date="2020-11" db="EMBL/GenBank/DDBJ databases">
        <authorList>
            <person name="McCartney M.A."/>
            <person name="Auch B."/>
            <person name="Kono T."/>
            <person name="Mallez S."/>
            <person name="Becker A."/>
            <person name="Gohl D.M."/>
            <person name="Silverstein K.A.T."/>
            <person name="Koren S."/>
            <person name="Bechman K.B."/>
            <person name="Herman A."/>
            <person name="Abrahante J.E."/>
            <person name="Garbe J."/>
        </authorList>
    </citation>
    <scope>NUCLEOTIDE SEQUENCE</scope>
    <source>
        <strain evidence="3">Duluth1</strain>
        <tissue evidence="3">Whole animal</tissue>
    </source>
</reference>
<evidence type="ECO:0000256" key="2">
    <source>
        <dbReference type="SAM" id="SignalP"/>
    </source>
</evidence>
<keyword evidence="4" id="KW-1185">Reference proteome</keyword>
<protein>
    <submittedName>
        <fullName evidence="3">Uncharacterized protein</fullName>
    </submittedName>
</protein>
<feature type="chain" id="PRO_5038715701" evidence="2">
    <location>
        <begin position="23"/>
        <end position="249"/>
    </location>
</feature>
<accession>A0A9D4K364</accession>
<sequence length="249" mass="27436">MVTNRRITHLLALLTVAWITNARVIPNKTFLHKRSIESSEQTMRQVTNPKSQSSFSNFFNLSGFTFIAPWMRFFQPVLFAASNNRFVEDLAENGLTEQEQEQQEPIEDFFMAESGSEESESALPAEITELVSEAAESGLETMDGNDDVSWNGIELEAPESVIDVQDVETNTSTEEIADGLINTGVDSTEITGSGVEVEGKITVGLGSGFERSEAENVVSSTEGMERDTGDTDRSEMTFEESSNTFEDVS</sequence>